<proteinExistence type="predicted"/>
<gene>
    <name evidence="1" type="ORF">DRF65_18465</name>
</gene>
<organism evidence="1 2">
    <name type="scientific">Chryseobacterium pennae</name>
    <dbReference type="NCBI Taxonomy" id="2258962"/>
    <lineage>
        <taxon>Bacteria</taxon>
        <taxon>Pseudomonadati</taxon>
        <taxon>Bacteroidota</taxon>
        <taxon>Flavobacteriia</taxon>
        <taxon>Flavobacteriales</taxon>
        <taxon>Weeksellaceae</taxon>
        <taxon>Chryseobacterium group</taxon>
        <taxon>Chryseobacterium</taxon>
    </lineage>
</organism>
<keyword evidence="2" id="KW-1185">Reference proteome</keyword>
<accession>A0A3D9C611</accession>
<name>A0A3D9C611_9FLAO</name>
<evidence type="ECO:0000313" key="1">
    <source>
        <dbReference type="EMBL" id="REC61016.1"/>
    </source>
</evidence>
<dbReference type="EMBL" id="QNVT01000019">
    <property type="protein sequence ID" value="REC61016.1"/>
    <property type="molecule type" value="Genomic_DNA"/>
</dbReference>
<dbReference type="RefSeq" id="WP_115972218.1">
    <property type="nucleotide sequence ID" value="NZ_QNVT01000019.1"/>
</dbReference>
<sequence length="467" mass="55173">MINPRQFTSYKKADSSDTASVQPDRILTSYPTETLVEKDKKYKEQKILIPEFSLPGSLAKPELEGLTFHFMAFPTLFEYADFRLIDGNKYELLGFNGKPVPELTSELVDLYTEAMQVYFEQNSEPSVYSEKDTFYHKEDITLLTGKVKWDFSTYLRQTTEVENESLYELEKEGELEYEEFDEDFNYTTDYDLPVFKDENGNTLEFVCRLYAPNFPGSHYLFYSKETQLVRQFSKSPRRQEHQIYFNRLENPDPGIDVLEEISDPSKVFTEPSYFHQMVLLPKYSFPGSIAHKKYADLRFHFVIVPVFNTWVDFRLTEDNIYEVLCFDDQLPGDFTPEFIKRCEDNIDTYFEEIPEKTRYFIASDTEMEYDSLLLSTGTEPIWDQADYMREKTEEEIQADYDASHMNILSDPFQDRDYVTDYDAPELKDENGDTMVFIAQLYEGILFGSYYLYYSPKTRLVRQFFQCT</sequence>
<evidence type="ECO:0000313" key="2">
    <source>
        <dbReference type="Proteomes" id="UP000256686"/>
    </source>
</evidence>
<dbReference type="Proteomes" id="UP000256686">
    <property type="component" value="Unassembled WGS sequence"/>
</dbReference>
<dbReference type="AlphaFoldDB" id="A0A3D9C611"/>
<reference evidence="2" key="1">
    <citation type="submission" date="2018-06" db="EMBL/GenBank/DDBJ databases">
        <authorList>
            <person name="Lum Nde A."/>
            <person name="Hugo C."/>
        </authorList>
    </citation>
    <scope>NUCLEOTIDE SEQUENCE [LARGE SCALE GENOMIC DNA]</scope>
    <source>
        <strain evidence="2">1_F178</strain>
    </source>
</reference>
<comment type="caution">
    <text evidence="1">The sequence shown here is derived from an EMBL/GenBank/DDBJ whole genome shotgun (WGS) entry which is preliminary data.</text>
</comment>
<protein>
    <submittedName>
        <fullName evidence="1">Uncharacterized protein</fullName>
    </submittedName>
</protein>